<sequence length="149" mass="17825">MNYILMILFLSQFSVSALMNTILLLLYCILVFLFMVYFNIEWYSLIFILIYLGGILVVFLYNLSLNSNPMTPDITMWRIFFFFWFFFIIYFIPICIPFQSVIININTELFNTNSEKFIVFMCLYMLFVLFVVAKITSVEKSAVRKSRFL</sequence>
<gene>
    <name evidence="2" type="primary">ND6</name>
</gene>
<dbReference type="AlphaFoldDB" id="A0A0C4ZKL6"/>
<geneLocation type="mitochondrion" evidence="2"/>
<feature type="transmembrane region" description="Helical" evidence="1">
    <location>
        <begin position="42"/>
        <end position="61"/>
    </location>
</feature>
<protein>
    <submittedName>
        <fullName evidence="2">ND6 protein</fullName>
    </submittedName>
</protein>
<keyword evidence="2" id="KW-0496">Mitochondrion</keyword>
<feature type="transmembrane region" description="Helical" evidence="1">
    <location>
        <begin position="7"/>
        <end position="36"/>
    </location>
</feature>
<feature type="transmembrane region" description="Helical" evidence="1">
    <location>
        <begin position="117"/>
        <end position="137"/>
    </location>
</feature>
<keyword evidence="1" id="KW-0472">Membrane</keyword>
<name>A0A0C4ZKL6_9PLAT</name>
<proteinExistence type="predicted"/>
<dbReference type="EMBL" id="KP090060">
    <property type="protein sequence ID" value="AJI44465.1"/>
    <property type="molecule type" value="Genomic_DNA"/>
</dbReference>
<reference evidence="2" key="1">
    <citation type="submission" date="2014-10" db="EMBL/GenBank/DDBJ databases">
        <title>Mitochondrial genomes for 'planarian' flatworms shows great divergence from the neodermatan gene order.</title>
        <authorList>
            <person name="Ross E."/>
            <person name="Blair D."/>
            <person name="Sanchez Alvarado A."/>
        </authorList>
    </citation>
    <scope>NUCLEOTIDE SEQUENCE</scope>
</reference>
<keyword evidence="1" id="KW-1133">Transmembrane helix</keyword>
<keyword evidence="1" id="KW-0812">Transmembrane</keyword>
<accession>A0A0C4ZKL6</accession>
<evidence type="ECO:0000256" key="1">
    <source>
        <dbReference type="SAM" id="Phobius"/>
    </source>
</evidence>
<feature type="transmembrane region" description="Helical" evidence="1">
    <location>
        <begin position="81"/>
        <end position="105"/>
    </location>
</feature>
<organism evidence="2">
    <name type="scientific">Phagocata gracilis</name>
    <dbReference type="NCBI Taxonomy" id="1354672"/>
    <lineage>
        <taxon>Eukaryota</taxon>
        <taxon>Metazoa</taxon>
        <taxon>Spiralia</taxon>
        <taxon>Lophotrochozoa</taxon>
        <taxon>Platyhelminthes</taxon>
        <taxon>Rhabditophora</taxon>
        <taxon>Seriata</taxon>
        <taxon>Tricladida</taxon>
        <taxon>Continenticola</taxon>
        <taxon>Planarioidea</taxon>
        <taxon>Planariidae</taxon>
        <taxon>Phagocata</taxon>
    </lineage>
</organism>
<evidence type="ECO:0000313" key="2">
    <source>
        <dbReference type="EMBL" id="AJI44465.1"/>
    </source>
</evidence>